<evidence type="ECO:0000256" key="11">
    <source>
        <dbReference type="SAM" id="Coils"/>
    </source>
</evidence>
<dbReference type="PANTHER" id="PTHR11361">
    <property type="entry name" value="DNA MISMATCH REPAIR PROTEIN MUTS FAMILY MEMBER"/>
    <property type="match status" value="1"/>
</dbReference>
<dbReference type="GO" id="GO:0030983">
    <property type="term" value="F:mismatched DNA binding"/>
    <property type="evidence" value="ECO:0007669"/>
    <property type="project" value="UniProtKB-UniRule"/>
</dbReference>
<keyword evidence="15" id="KW-1185">Reference proteome</keyword>
<dbReference type="FunFam" id="1.10.1420.10:FF:000019">
    <property type="entry name" value="DNA mismatch repair protein"/>
    <property type="match status" value="1"/>
</dbReference>
<evidence type="ECO:0000256" key="12">
    <source>
        <dbReference type="SAM" id="MobiDB-lite"/>
    </source>
</evidence>
<name>A0A2T0FK90_9ASCO</name>
<dbReference type="InterPro" id="IPR045076">
    <property type="entry name" value="MutS"/>
</dbReference>
<dbReference type="Gene3D" id="1.10.1420.10">
    <property type="match status" value="2"/>
</dbReference>
<feature type="compositionally biased region" description="Polar residues" evidence="12">
    <location>
        <begin position="62"/>
        <end position="78"/>
    </location>
</feature>
<dbReference type="SUPFAM" id="SSF48334">
    <property type="entry name" value="DNA repair protein MutS, domain III"/>
    <property type="match status" value="1"/>
</dbReference>
<dbReference type="FunFam" id="3.40.1170.10:FF:000002">
    <property type="entry name" value="DNA mismatch repair protein"/>
    <property type="match status" value="1"/>
</dbReference>
<dbReference type="Pfam" id="PF00488">
    <property type="entry name" value="MutS_V"/>
    <property type="match status" value="1"/>
</dbReference>
<evidence type="ECO:0000256" key="4">
    <source>
        <dbReference type="ARBA" id="ARBA00022763"/>
    </source>
</evidence>
<reference evidence="14 15" key="1">
    <citation type="submission" date="2017-04" db="EMBL/GenBank/DDBJ databases">
        <title>Genome sequencing of [Candida] sorbophila.</title>
        <authorList>
            <person name="Ahn J.O."/>
        </authorList>
    </citation>
    <scope>NUCLEOTIDE SEQUENCE [LARGE SCALE GENOMIC DNA]</scope>
    <source>
        <strain evidence="14 15">DS02</strain>
    </source>
</reference>
<dbReference type="Proteomes" id="UP000238350">
    <property type="component" value="Unassembled WGS sequence"/>
</dbReference>
<dbReference type="GO" id="GO:0006298">
    <property type="term" value="P:mismatch repair"/>
    <property type="evidence" value="ECO:0007669"/>
    <property type="project" value="InterPro"/>
</dbReference>
<dbReference type="SMART" id="SM00534">
    <property type="entry name" value="MUTSac"/>
    <property type="match status" value="1"/>
</dbReference>
<dbReference type="Pfam" id="PF05192">
    <property type="entry name" value="MutS_III"/>
    <property type="match status" value="1"/>
</dbReference>
<feature type="domain" description="DNA mismatch repair proteins mutS family" evidence="13">
    <location>
        <begin position="945"/>
        <end position="961"/>
    </location>
</feature>
<feature type="region of interest" description="Disordered" evidence="12">
    <location>
        <begin position="14"/>
        <end position="161"/>
    </location>
</feature>
<dbReference type="SUPFAM" id="SSF52540">
    <property type="entry name" value="P-loop containing nucleoside triphosphate hydrolases"/>
    <property type="match status" value="1"/>
</dbReference>
<comment type="caution">
    <text evidence="14">The sequence shown here is derived from an EMBL/GenBank/DDBJ whole genome shotgun (WGS) entry which is preliminary data.</text>
</comment>
<dbReference type="GeneID" id="36516782"/>
<keyword evidence="5 9" id="KW-0067">ATP-binding</keyword>
<dbReference type="GO" id="GO:0005524">
    <property type="term" value="F:ATP binding"/>
    <property type="evidence" value="ECO:0007669"/>
    <property type="project" value="UniProtKB-UniRule"/>
</dbReference>
<keyword evidence="7 9" id="KW-0234">DNA repair</keyword>
<dbReference type="GO" id="GO:0016887">
    <property type="term" value="F:ATP hydrolysis activity"/>
    <property type="evidence" value="ECO:0007669"/>
    <property type="project" value="UniProtKB-ARBA"/>
</dbReference>
<dbReference type="Gene3D" id="3.40.1170.10">
    <property type="entry name" value="DNA repair protein MutS, domain I"/>
    <property type="match status" value="1"/>
</dbReference>
<keyword evidence="3 9" id="KW-0547">Nucleotide-binding</keyword>
<dbReference type="SUPFAM" id="SSF55271">
    <property type="entry name" value="DNA repair protein MutS, domain I"/>
    <property type="match status" value="1"/>
</dbReference>
<evidence type="ECO:0000256" key="7">
    <source>
        <dbReference type="ARBA" id="ARBA00023204"/>
    </source>
</evidence>
<evidence type="ECO:0000313" key="14">
    <source>
        <dbReference type="EMBL" id="PRT55414.1"/>
    </source>
</evidence>
<dbReference type="Pfam" id="PF05190">
    <property type="entry name" value="MutS_IV"/>
    <property type="match status" value="1"/>
</dbReference>
<feature type="compositionally biased region" description="Acidic residues" evidence="12">
    <location>
        <begin position="92"/>
        <end position="112"/>
    </location>
</feature>
<dbReference type="InterPro" id="IPR027417">
    <property type="entry name" value="P-loop_NTPase"/>
</dbReference>
<evidence type="ECO:0000259" key="13">
    <source>
        <dbReference type="PROSITE" id="PS00486"/>
    </source>
</evidence>
<dbReference type="EMBL" id="NDIQ01000021">
    <property type="protein sequence ID" value="PRT55414.1"/>
    <property type="molecule type" value="Genomic_DNA"/>
</dbReference>
<evidence type="ECO:0000256" key="8">
    <source>
        <dbReference type="ARBA" id="ARBA00023242"/>
    </source>
</evidence>
<comment type="function">
    <text evidence="9 10">Component of the post-replicative DNA mismatch repair system (MMR).</text>
</comment>
<dbReference type="InterPro" id="IPR007695">
    <property type="entry name" value="DNA_mismatch_repair_MutS-lik_N"/>
</dbReference>
<organism evidence="14 15">
    <name type="scientific">Wickerhamiella sorbophila</name>
    <dbReference type="NCBI Taxonomy" id="45607"/>
    <lineage>
        <taxon>Eukaryota</taxon>
        <taxon>Fungi</taxon>
        <taxon>Dikarya</taxon>
        <taxon>Ascomycota</taxon>
        <taxon>Saccharomycotina</taxon>
        <taxon>Dipodascomycetes</taxon>
        <taxon>Dipodascales</taxon>
        <taxon>Trichomonascaceae</taxon>
        <taxon>Wickerhamiella</taxon>
    </lineage>
</organism>
<evidence type="ECO:0000256" key="2">
    <source>
        <dbReference type="ARBA" id="ARBA00006271"/>
    </source>
</evidence>
<evidence type="ECO:0000256" key="3">
    <source>
        <dbReference type="ARBA" id="ARBA00022741"/>
    </source>
</evidence>
<dbReference type="PIRSF" id="PIRSF037677">
    <property type="entry name" value="DNA_mis_repair_Msh6"/>
    <property type="match status" value="1"/>
</dbReference>
<keyword evidence="8" id="KW-0539">Nucleus</keyword>
<keyword evidence="11" id="KW-0175">Coiled coil</keyword>
<dbReference type="GO" id="GO:0140664">
    <property type="term" value="F:ATP-dependent DNA damage sensor activity"/>
    <property type="evidence" value="ECO:0007669"/>
    <property type="project" value="InterPro"/>
</dbReference>
<evidence type="ECO:0000256" key="5">
    <source>
        <dbReference type="ARBA" id="ARBA00022840"/>
    </source>
</evidence>
<dbReference type="InterPro" id="IPR007860">
    <property type="entry name" value="DNA_mmatch_repair_MutS_con_dom"/>
</dbReference>
<dbReference type="InterPro" id="IPR017261">
    <property type="entry name" value="DNA_mismatch_repair_MutS/MSH"/>
</dbReference>
<gene>
    <name evidence="14" type="ORF">B9G98_03034</name>
</gene>
<protein>
    <recommendedName>
        <fullName evidence="9">DNA mismatch repair protein</fullName>
    </recommendedName>
</protein>
<dbReference type="Gene3D" id="3.40.50.300">
    <property type="entry name" value="P-loop containing nucleotide triphosphate hydrolases"/>
    <property type="match status" value="1"/>
</dbReference>
<dbReference type="InterPro" id="IPR007861">
    <property type="entry name" value="DNA_mismatch_repair_MutS_clamp"/>
</dbReference>
<evidence type="ECO:0000256" key="6">
    <source>
        <dbReference type="ARBA" id="ARBA00023125"/>
    </source>
</evidence>
<dbReference type="InterPro" id="IPR007696">
    <property type="entry name" value="DNA_mismatch_repair_MutS_core"/>
</dbReference>
<evidence type="ECO:0000313" key="15">
    <source>
        <dbReference type="Proteomes" id="UP000238350"/>
    </source>
</evidence>
<comment type="similarity">
    <text evidence="2 9 10">Belongs to the DNA mismatch repair MutS family.</text>
</comment>
<dbReference type="RefSeq" id="XP_024665359.1">
    <property type="nucleotide sequence ID" value="XM_024809591.1"/>
</dbReference>
<dbReference type="PROSITE" id="PS00486">
    <property type="entry name" value="DNA_MISMATCH_REPAIR_2"/>
    <property type="match status" value="1"/>
</dbReference>
<feature type="compositionally biased region" description="Acidic residues" evidence="12">
    <location>
        <begin position="122"/>
        <end position="143"/>
    </location>
</feature>
<dbReference type="InterPro" id="IPR000432">
    <property type="entry name" value="DNA_mismatch_repair_MutS_C"/>
</dbReference>
<feature type="coiled-coil region" evidence="11">
    <location>
        <begin position="693"/>
        <end position="720"/>
    </location>
</feature>
<feature type="compositionally biased region" description="Low complexity" evidence="12">
    <location>
        <begin position="49"/>
        <end position="61"/>
    </location>
</feature>
<dbReference type="InterPro" id="IPR036678">
    <property type="entry name" value="MutS_con_dom_sf"/>
</dbReference>
<dbReference type="Pfam" id="PF05188">
    <property type="entry name" value="MutS_II"/>
    <property type="match status" value="1"/>
</dbReference>
<dbReference type="GO" id="GO:0032301">
    <property type="term" value="C:MutSalpha complex"/>
    <property type="evidence" value="ECO:0007669"/>
    <property type="project" value="TreeGrafter"/>
</dbReference>
<dbReference type="SUPFAM" id="SSF53150">
    <property type="entry name" value="DNA repair protein MutS, domain II"/>
    <property type="match status" value="1"/>
</dbReference>
<accession>A0A2T0FK90</accession>
<dbReference type="STRING" id="45607.A0A2T0FK90"/>
<proteinExistence type="inferred from homology"/>
<evidence type="ECO:0000256" key="9">
    <source>
        <dbReference type="PIRNR" id="PIRNR037677"/>
    </source>
</evidence>
<dbReference type="InterPro" id="IPR036187">
    <property type="entry name" value="DNA_mismatch_repair_MutS_sf"/>
</dbReference>
<dbReference type="PANTHER" id="PTHR11361:SF148">
    <property type="entry name" value="DNA MISMATCH REPAIR PROTEIN MSH6"/>
    <property type="match status" value="1"/>
</dbReference>
<dbReference type="AlphaFoldDB" id="A0A2T0FK90"/>
<comment type="subcellular location">
    <subcellularLocation>
        <location evidence="1">Nucleus</location>
    </subcellularLocation>
</comment>
<dbReference type="InterPro" id="IPR016151">
    <property type="entry name" value="DNA_mismatch_repair_MutS_N"/>
</dbReference>
<dbReference type="OrthoDB" id="10252754at2759"/>
<dbReference type="Pfam" id="PF01624">
    <property type="entry name" value="MutS_I"/>
    <property type="match status" value="1"/>
</dbReference>
<dbReference type="SMART" id="SM00533">
    <property type="entry name" value="MUTSd"/>
    <property type="match status" value="1"/>
</dbReference>
<evidence type="ECO:0000256" key="1">
    <source>
        <dbReference type="ARBA" id="ARBA00004123"/>
    </source>
</evidence>
<keyword evidence="4 9" id="KW-0227">DNA damage</keyword>
<evidence type="ECO:0000256" key="10">
    <source>
        <dbReference type="RuleBase" id="RU003756"/>
    </source>
</evidence>
<sequence length="1100" mass="122981">MVPPKQATIMSFFAKKPAGTAVKTPKSKESVSPAGSGLPPNNVASPTPSARGSASLGSSSAWLQTPDSSRTNISSDVPSSPAPNKRLLAIDSDSEDDAMEVDPSEHEFDDSQDEYKPNGSDHDDDDDDEEEEEVDHDASDEEMQTSLLSPQKKAKVGPHSTNNLEKFHAKSEYKATSIRAPPPKKIRPSTPEEERYKWLEDVKDADGHRPDHPDYDPRTLYIPSSAWSKFTPFEKQYWEIKSKLWNTVVFFKKGKFYELYENDAAIAHEKFDLKLAGGGRANMQLAGIPEMSFDAWASTFIANGYKVAKVDQVETALAKEMRDQTAAKKEEKIIRRELKCVLTAGTLTNEAMLVDDLSRYCMAIKQDGRHFASVFVDTATGAFALTEFEDDENYHHFETLMAQVRPRELVLERGNLDRAANRIIKNNVSVDTQYNVLKPMEEFWDYDTALQRLARAKYFEAENLDDFSHYPKVLQDAKESELLMSALGGLLWYLHSLKLDEQLVKVGNFSNYTALNKGQGTMILDGQCLQNLEVFSNTFDGGADGTLFKLVNKCVTPFGKRTLRAWVSHPLRDVKQIRARQDAVQLLLDHDELREALESRFLGLPDIERLLSRVHAGSLMPKDFARVVSGLETMASLLDWMHSQNFGLPLLDELLAKAPAIKEILQPWTTAFDHEKAKNEDILVPEPGVEEEFDASNETIRGYEQELEAQIKEYRKLLKSLDVCYRDSGKEIYLIEVPARVKVPNDWQKMSMTAKVHRYYSPEVRHLVRQLQEAKETHKLVALGVQGRLYARFSENYREWLALTKTVAHFDCLLSLARTSANMAVRCRPEFVESERPLIEFAELRHPCMPNFIPNDVHLGGANKNLSLLTGANAAGKSTVLRMTGAAVLLAQLGCFVPAQSAKLTACDRIMTRLGASDNIFAGKSTFHVELSETERILHEATPNTLVVLDELGRGGSSSDGLAIAEAVLHHLATHIGCLGFFATHYGTLIDSFRIHPEVRPQRMGIIVDQVSREVTFLYQLEDGESEGSFGMNVALMCGVSRAIVDTAEEAARNYEVTQRLRKVGFQGVPLGLQSDAIWSLDHTPSPRAVSAMESMSLAL</sequence>
<dbReference type="NCBIfam" id="NF003810">
    <property type="entry name" value="PRK05399.1"/>
    <property type="match status" value="1"/>
</dbReference>
<keyword evidence="6 9" id="KW-0238">DNA-binding</keyword>
<dbReference type="Gene3D" id="3.30.420.110">
    <property type="entry name" value="MutS, connector domain"/>
    <property type="match status" value="1"/>
</dbReference>